<evidence type="ECO:0000313" key="3">
    <source>
        <dbReference type="Proteomes" id="UP000593567"/>
    </source>
</evidence>
<accession>A0A7J7JCF9</accession>
<sequence>MLDIIGCIYSLGSGFAYCCLMAVISVNKKRITQAFELSEHTHSARVDVITFLRKLPVHFLYLTHKFVWTHILWSYYLIRNKTLFFSSIFFICQF</sequence>
<dbReference type="EMBL" id="VXIV02002642">
    <property type="protein sequence ID" value="KAF6023962.1"/>
    <property type="molecule type" value="Genomic_DNA"/>
</dbReference>
<feature type="transmembrane region" description="Helical" evidence="1">
    <location>
        <begin position="7"/>
        <end position="26"/>
    </location>
</feature>
<evidence type="ECO:0000313" key="2">
    <source>
        <dbReference type="EMBL" id="KAF6023962.1"/>
    </source>
</evidence>
<keyword evidence="1" id="KW-1133">Transmembrane helix</keyword>
<reference evidence="2" key="1">
    <citation type="submission" date="2020-06" db="EMBL/GenBank/DDBJ databases">
        <title>Draft genome of Bugula neritina, a colonial animal packing powerful symbionts and potential medicines.</title>
        <authorList>
            <person name="Rayko M."/>
        </authorList>
    </citation>
    <scope>NUCLEOTIDE SEQUENCE [LARGE SCALE GENOMIC DNA]</scope>
    <source>
        <strain evidence="2">Kwan_BN1</strain>
    </source>
</reference>
<dbReference type="AlphaFoldDB" id="A0A7J7JCF9"/>
<evidence type="ECO:0000256" key="1">
    <source>
        <dbReference type="SAM" id="Phobius"/>
    </source>
</evidence>
<keyword evidence="1" id="KW-0472">Membrane</keyword>
<keyword evidence="1" id="KW-0812">Transmembrane</keyword>
<keyword evidence="3" id="KW-1185">Reference proteome</keyword>
<dbReference type="Proteomes" id="UP000593567">
    <property type="component" value="Unassembled WGS sequence"/>
</dbReference>
<organism evidence="2 3">
    <name type="scientific">Bugula neritina</name>
    <name type="common">Brown bryozoan</name>
    <name type="synonym">Sertularia neritina</name>
    <dbReference type="NCBI Taxonomy" id="10212"/>
    <lineage>
        <taxon>Eukaryota</taxon>
        <taxon>Metazoa</taxon>
        <taxon>Spiralia</taxon>
        <taxon>Lophotrochozoa</taxon>
        <taxon>Bryozoa</taxon>
        <taxon>Gymnolaemata</taxon>
        <taxon>Cheilostomatida</taxon>
        <taxon>Flustrina</taxon>
        <taxon>Buguloidea</taxon>
        <taxon>Bugulidae</taxon>
        <taxon>Bugula</taxon>
    </lineage>
</organism>
<name>A0A7J7JCF9_BUGNE</name>
<comment type="caution">
    <text evidence="2">The sequence shown here is derived from an EMBL/GenBank/DDBJ whole genome shotgun (WGS) entry which is preliminary data.</text>
</comment>
<protein>
    <submittedName>
        <fullName evidence="2">Uncharacterized protein</fullName>
    </submittedName>
</protein>
<proteinExistence type="predicted"/>
<gene>
    <name evidence="2" type="ORF">EB796_017747</name>
</gene>